<accession>C8VVZ0</accession>
<dbReference type="KEGG" id="dae:Dtox_3565"/>
<dbReference type="InterPro" id="IPR036705">
    <property type="entry name" value="Ribosyl_crysJ1_sf"/>
</dbReference>
<dbReference type="Pfam" id="PF03747">
    <property type="entry name" value="ADP_ribosyl_GH"/>
    <property type="match status" value="1"/>
</dbReference>
<feature type="binding site" evidence="3">
    <location>
        <position position="285"/>
    </location>
    <ligand>
        <name>Mg(2+)</name>
        <dbReference type="ChEBI" id="CHEBI:18420"/>
        <label>1</label>
    </ligand>
</feature>
<dbReference type="eggNOG" id="COG1397">
    <property type="taxonomic scope" value="Bacteria"/>
</dbReference>
<dbReference type="HOGENOM" id="CLU_024566_8_2_9"/>
<keyword evidence="3" id="KW-0460">Magnesium</keyword>
<dbReference type="InterPro" id="IPR050792">
    <property type="entry name" value="ADP-ribosylglycohydrolase"/>
</dbReference>
<keyword evidence="3" id="KW-0479">Metal-binding</keyword>
<comment type="similarity">
    <text evidence="1">Belongs to the ADP-ribosylglycohydrolase family.</text>
</comment>
<evidence type="ECO:0000313" key="4">
    <source>
        <dbReference type="EMBL" id="ACV64277.1"/>
    </source>
</evidence>
<dbReference type="EMBL" id="CP001720">
    <property type="protein sequence ID" value="ACV64277.1"/>
    <property type="molecule type" value="Genomic_DNA"/>
</dbReference>
<dbReference type="SUPFAM" id="SSF101478">
    <property type="entry name" value="ADP-ribosylglycohydrolase"/>
    <property type="match status" value="1"/>
</dbReference>
<dbReference type="EC" id="3.2.2.24" evidence="4"/>
<keyword evidence="2 4" id="KW-0378">Hydrolase</keyword>
<protein>
    <submittedName>
        <fullName evidence="4">ADP-ribosyl-(Dinitrogen reductase) hydrolase</fullName>
        <ecNumber evidence="4">3.2.2.24</ecNumber>
    </submittedName>
</protein>
<dbReference type="Proteomes" id="UP000002217">
    <property type="component" value="Chromosome"/>
</dbReference>
<feature type="binding site" evidence="3">
    <location>
        <position position="75"/>
    </location>
    <ligand>
        <name>Mg(2+)</name>
        <dbReference type="ChEBI" id="CHEBI:18420"/>
        <label>1</label>
    </ligand>
</feature>
<keyword evidence="4" id="KW-0326">Glycosidase</keyword>
<dbReference type="RefSeq" id="WP_015758964.1">
    <property type="nucleotide sequence ID" value="NC_013216.1"/>
</dbReference>
<dbReference type="PANTHER" id="PTHR16222">
    <property type="entry name" value="ADP-RIBOSYLGLYCOHYDROLASE"/>
    <property type="match status" value="1"/>
</dbReference>
<organism evidence="4 5">
    <name type="scientific">Desulfofarcimen acetoxidans (strain ATCC 49208 / DSM 771 / KCTC 5769 / VKM B-1644 / 5575)</name>
    <name type="common">Desulfotomaculum acetoxidans</name>
    <dbReference type="NCBI Taxonomy" id="485916"/>
    <lineage>
        <taxon>Bacteria</taxon>
        <taxon>Bacillati</taxon>
        <taxon>Bacillota</taxon>
        <taxon>Clostridia</taxon>
        <taxon>Eubacteriales</taxon>
        <taxon>Peptococcaceae</taxon>
        <taxon>Desulfofarcimen</taxon>
    </lineage>
</organism>
<feature type="binding site" evidence="3">
    <location>
        <position position="286"/>
    </location>
    <ligand>
        <name>Mg(2+)</name>
        <dbReference type="ChEBI" id="CHEBI:18420"/>
        <label>1</label>
    </ligand>
</feature>
<comment type="cofactor">
    <cofactor evidence="3">
        <name>Mg(2+)</name>
        <dbReference type="ChEBI" id="CHEBI:18420"/>
    </cofactor>
    <text evidence="3">Binds 2 magnesium ions per subunit.</text>
</comment>
<dbReference type="GO" id="GO:0046872">
    <property type="term" value="F:metal ion binding"/>
    <property type="evidence" value="ECO:0007669"/>
    <property type="project" value="UniProtKB-KW"/>
</dbReference>
<gene>
    <name evidence="4" type="ordered locus">Dtox_3565</name>
</gene>
<reference evidence="4 5" key="1">
    <citation type="journal article" date="2009" name="Stand. Genomic Sci.">
        <title>Complete genome sequence of Desulfotomaculum acetoxidans type strain (5575).</title>
        <authorList>
            <person name="Spring S."/>
            <person name="Lapidus A."/>
            <person name="Schroder M."/>
            <person name="Gleim D."/>
            <person name="Sims D."/>
            <person name="Meincke L."/>
            <person name="Glavina Del Rio T."/>
            <person name="Tice H."/>
            <person name="Copeland A."/>
            <person name="Cheng J.F."/>
            <person name="Lucas S."/>
            <person name="Chen F."/>
            <person name="Nolan M."/>
            <person name="Bruce D."/>
            <person name="Goodwin L."/>
            <person name="Pitluck S."/>
            <person name="Ivanova N."/>
            <person name="Mavromatis K."/>
            <person name="Mikhailova N."/>
            <person name="Pati A."/>
            <person name="Chen A."/>
            <person name="Palaniappan K."/>
            <person name="Land M."/>
            <person name="Hauser L."/>
            <person name="Chang Y.J."/>
            <person name="Jeffries C.D."/>
            <person name="Chain P."/>
            <person name="Saunders E."/>
            <person name="Brettin T."/>
            <person name="Detter J.C."/>
            <person name="Goker M."/>
            <person name="Bristow J."/>
            <person name="Eisen J.A."/>
            <person name="Markowitz V."/>
            <person name="Hugenholtz P."/>
            <person name="Kyrpides N.C."/>
            <person name="Klenk H.P."/>
            <person name="Han C."/>
        </authorList>
    </citation>
    <scope>NUCLEOTIDE SEQUENCE [LARGE SCALE GENOMIC DNA]</scope>
    <source>
        <strain evidence="5">ATCC 49208 / DSM 771 / VKM B-1644</strain>
    </source>
</reference>
<dbReference type="GO" id="GO:0047407">
    <property type="term" value="F:ADP-ribosyl-[dinitrogen reductase] hydrolase activity"/>
    <property type="evidence" value="ECO:0007669"/>
    <property type="project" value="UniProtKB-EC"/>
</dbReference>
<evidence type="ECO:0000256" key="1">
    <source>
        <dbReference type="ARBA" id="ARBA00010702"/>
    </source>
</evidence>
<feature type="binding site" evidence="3">
    <location>
        <position position="74"/>
    </location>
    <ligand>
        <name>Mg(2+)</name>
        <dbReference type="ChEBI" id="CHEBI:18420"/>
        <label>1</label>
    </ligand>
</feature>
<feature type="binding site" evidence="3">
    <location>
        <position position="283"/>
    </location>
    <ligand>
        <name>Mg(2+)</name>
        <dbReference type="ChEBI" id="CHEBI:18420"/>
        <label>1</label>
    </ligand>
</feature>
<proteinExistence type="inferred from homology"/>
<feature type="binding site" evidence="3">
    <location>
        <position position="76"/>
    </location>
    <ligand>
        <name>Mg(2+)</name>
        <dbReference type="ChEBI" id="CHEBI:18420"/>
        <label>1</label>
    </ligand>
</feature>
<name>C8VVZ0_DESAS</name>
<evidence type="ECO:0000313" key="5">
    <source>
        <dbReference type="Proteomes" id="UP000002217"/>
    </source>
</evidence>
<sequence length="330" mass="36206">MNKAAVINSFSHISYEQSINLLERIKGGLFGLAAGDALGATLEFMNRDEIQRKYGVLKDIIGEGWLGLQPGECTDDTAMTLAVAMGIQDNPGNPHRAVGQHFVSWYDTKPRDIGNIVSTSIYNFKKYDSWAEASQKTHVSLSNRSAGNGSLMRTLPVSLAYRHDKDKMCRISAQISHMTHYDSQAAAACIFYNLLVLSALEGNPDKDSMIFTALAEAKAYCSANLPALPKGYWEDIANSISLRKNQIWASGFVLDSLIAALWVFYHFPDFESTVIEAVNLGDDADTVGAICGGLAGCFYGYESIPGRWLEKLKVKDTIEKTARGLLDLNV</sequence>
<dbReference type="AlphaFoldDB" id="C8VVZ0"/>
<keyword evidence="5" id="KW-1185">Reference proteome</keyword>
<dbReference type="Gene3D" id="1.10.4080.10">
    <property type="entry name" value="ADP-ribosylation/Crystallin J1"/>
    <property type="match status" value="1"/>
</dbReference>
<dbReference type="STRING" id="485916.Dtox_3565"/>
<evidence type="ECO:0000256" key="2">
    <source>
        <dbReference type="ARBA" id="ARBA00022801"/>
    </source>
</evidence>
<dbReference type="InterPro" id="IPR005502">
    <property type="entry name" value="Ribosyl_crysJ1"/>
</dbReference>
<dbReference type="PANTHER" id="PTHR16222:SF24">
    <property type="entry name" value="ADP-RIBOSYLHYDROLASE ARH3"/>
    <property type="match status" value="1"/>
</dbReference>
<evidence type="ECO:0000256" key="3">
    <source>
        <dbReference type="PIRSR" id="PIRSR605502-1"/>
    </source>
</evidence>